<dbReference type="InterPro" id="IPR029035">
    <property type="entry name" value="DHS-like_NAD/FAD-binding_dom"/>
</dbReference>
<dbReference type="Gene3D" id="1.25.40.10">
    <property type="entry name" value="Tetratricopeptide repeat domain"/>
    <property type="match status" value="1"/>
</dbReference>
<dbReference type="InterPro" id="IPR011990">
    <property type="entry name" value="TPR-like_helical_dom_sf"/>
</dbReference>
<dbReference type="EMBL" id="CP022298">
    <property type="protein sequence ID" value="AZN64505.1"/>
    <property type="molecule type" value="Genomic_DNA"/>
</dbReference>
<dbReference type="Pfam" id="PF13289">
    <property type="entry name" value="SIR2_2"/>
    <property type="match status" value="1"/>
</dbReference>
<evidence type="ECO:0000313" key="1">
    <source>
        <dbReference type="EMBL" id="AZN64505.1"/>
    </source>
</evidence>
<dbReference type="Proteomes" id="UP000276980">
    <property type="component" value="Chromosome"/>
</dbReference>
<organism evidence="1 2">
    <name type="scientific">Acinetobacter johnsonii</name>
    <dbReference type="NCBI Taxonomy" id="40214"/>
    <lineage>
        <taxon>Bacteria</taxon>
        <taxon>Pseudomonadati</taxon>
        <taxon>Pseudomonadota</taxon>
        <taxon>Gammaproteobacteria</taxon>
        <taxon>Moraxellales</taxon>
        <taxon>Moraxellaceae</taxon>
        <taxon>Acinetobacter</taxon>
    </lineage>
</organism>
<dbReference type="Gene3D" id="3.40.50.1220">
    <property type="entry name" value="TPP-binding domain"/>
    <property type="match status" value="1"/>
</dbReference>
<accession>A0A3Q8XE31</accession>
<dbReference type="SUPFAM" id="SSF52467">
    <property type="entry name" value="DHS-like NAD/FAD-binding domain"/>
    <property type="match status" value="1"/>
</dbReference>
<sequence>MSFNVQEVAQLLKQAKENRKPYVFFTGAGCSVKADVPSATGLIQEICEKFPIQVKNLDPEKDKYNYGKYMSALDKDERRRLLKPHIIDNKKINWAHVALACLMQSGYIERVLTFNFDSILSRACNMLGLHPSIYDFATANPHLYHLINDPSIVHLHGQGTGFVQLNTKDETEKHTAKLGEFIAATLNSNPSLFIGYSGNADAFFPLLEEKYSEQHRLIWTGTKTNIDNIESDSVKNFLKKNNNLTHYIGNIYADEFLIQLAKELECFPPELFSNPYRFLDQQLENIQPYPLGDGLDILENLTGYLKEQAEKPLINSLFTAFIHKYPTKESTNDLSDEAIDDVMWAYDKQARLLHDNNKFDEACTLYQNAEMINPNHSGCLFNHAITIQIQAKKRTDNEELLKKAIELYQKCLKLDNNDTHSVLNNLSNALLDYAQLKQDNDLFDQAFEIMQEGLKLNSKHTYNLACYYSLTDQSDQCRVNLLHALQCDTLPQDPYRHLSEDKDLDNVRDEQWFIELLERLKAKEVVDKVA</sequence>
<dbReference type="AlphaFoldDB" id="A0A3Q8XE31"/>
<protein>
    <submittedName>
        <fullName evidence="1">Uncharacterized protein</fullName>
    </submittedName>
</protein>
<dbReference type="SUPFAM" id="SSF48452">
    <property type="entry name" value="TPR-like"/>
    <property type="match status" value="1"/>
</dbReference>
<proteinExistence type="predicted"/>
<reference evidence="1 2" key="1">
    <citation type="submission" date="2017-06" db="EMBL/GenBank/DDBJ databases">
        <title>Complete Genome Sequence of the Carbazole-Degrading Bacterium Acinetobacter johnsonii IC001.</title>
        <authorList>
            <person name="Vejarano F."/>
            <person name="Suzuki-Minakuchi C."/>
            <person name="Ohtsubo Y."/>
            <person name="Tsuda M."/>
            <person name="Okada K."/>
            <person name="Nojiri H."/>
        </authorList>
    </citation>
    <scope>NUCLEOTIDE SEQUENCE [LARGE SCALE GENOMIC DNA]</scope>
    <source>
        <strain evidence="1 2">IC001</strain>
    </source>
</reference>
<name>A0A3Q8XE31_ACIJO</name>
<evidence type="ECO:0000313" key="2">
    <source>
        <dbReference type="Proteomes" id="UP000276980"/>
    </source>
</evidence>
<gene>
    <name evidence="1" type="ORF">CFH90_10860</name>
</gene>
<dbReference type="RefSeq" id="WP_126037088.1">
    <property type="nucleotide sequence ID" value="NZ_CP022298.1"/>
</dbReference>